<dbReference type="EMBL" id="CAJNOR010001773">
    <property type="protein sequence ID" value="CAF1196993.1"/>
    <property type="molecule type" value="Genomic_DNA"/>
</dbReference>
<reference evidence="2" key="1">
    <citation type="submission" date="2021-02" db="EMBL/GenBank/DDBJ databases">
        <authorList>
            <person name="Nowell W R."/>
        </authorList>
    </citation>
    <scope>NUCLEOTIDE SEQUENCE</scope>
</reference>
<evidence type="ECO:0000313" key="2">
    <source>
        <dbReference type="EMBL" id="CAF1402241.1"/>
    </source>
</evidence>
<evidence type="ECO:0000313" key="4">
    <source>
        <dbReference type="Proteomes" id="UP000663852"/>
    </source>
</evidence>
<protein>
    <submittedName>
        <fullName evidence="2">Uncharacterized protein</fullName>
    </submittedName>
</protein>
<name>A0A815KZL4_ADIRI</name>
<comment type="caution">
    <text evidence="2">The sequence shown here is derived from an EMBL/GenBank/DDBJ whole genome shotgun (WGS) entry which is preliminary data.</text>
</comment>
<sequence length="377" mass="44173">MEASNDIILPTNIIKQISEEMSGKDLFHFTLATYYYLDITDYHLIKLLHNRPNISLTSEIESLIRMSKSPYFLLDDKIAVVLSTNKWNTFVYGPFTLNIIEKSLKYFCTSVFCLYARLWSFTPFCYSPTYPTLEIFNYSYLLQSRELTVDERALFSVWGDNQISPKLVLNFEQFRENFNARYNYKFWETDIDWNLFVIAGGSVTLSLLKQTSLQKGSDVDLFFLKKGSKLFQQSVSKTFSPLIIMQLIRPTHTASNVSQIIHSFDLDVCAAAFNSKQVTISFACLQALNSGHATCYDMPTSSSQYMRRVVRLLKYEQRGFNILYPKQFDINTFLSTPIEDCKETQPERIYRFRRRHFGDNCDHFSIQKQFCEYYRLN</sequence>
<dbReference type="Proteomes" id="UP000663828">
    <property type="component" value="Unassembled WGS sequence"/>
</dbReference>
<proteinExistence type="predicted"/>
<dbReference type="Proteomes" id="UP000663852">
    <property type="component" value="Unassembled WGS sequence"/>
</dbReference>
<dbReference type="AlphaFoldDB" id="A0A815KZL4"/>
<gene>
    <name evidence="2" type="ORF">EDS130_LOCUS36091</name>
    <name evidence="1" type="ORF">XAT740_LOCUS23450</name>
</gene>
<organism evidence="2 4">
    <name type="scientific">Adineta ricciae</name>
    <name type="common">Rotifer</name>
    <dbReference type="NCBI Taxonomy" id="249248"/>
    <lineage>
        <taxon>Eukaryota</taxon>
        <taxon>Metazoa</taxon>
        <taxon>Spiralia</taxon>
        <taxon>Gnathifera</taxon>
        <taxon>Rotifera</taxon>
        <taxon>Eurotatoria</taxon>
        <taxon>Bdelloidea</taxon>
        <taxon>Adinetida</taxon>
        <taxon>Adinetidae</taxon>
        <taxon>Adineta</taxon>
    </lineage>
</organism>
<evidence type="ECO:0000313" key="1">
    <source>
        <dbReference type="EMBL" id="CAF1196993.1"/>
    </source>
</evidence>
<keyword evidence="3" id="KW-1185">Reference proteome</keyword>
<evidence type="ECO:0000313" key="3">
    <source>
        <dbReference type="Proteomes" id="UP000663828"/>
    </source>
</evidence>
<accession>A0A815KZL4</accession>
<dbReference type="EMBL" id="CAJNOJ010000329">
    <property type="protein sequence ID" value="CAF1402241.1"/>
    <property type="molecule type" value="Genomic_DNA"/>
</dbReference>
<dbReference type="OrthoDB" id="539213at2759"/>